<feature type="binding site" evidence="8">
    <location>
        <position position="171"/>
    </location>
    <ligand>
        <name>substrate</name>
    </ligand>
</feature>
<keyword evidence="5" id="KW-0378">Hydrolase</keyword>
<evidence type="ECO:0000256" key="8">
    <source>
        <dbReference type="PIRSR" id="PIRSR611782-2"/>
    </source>
</evidence>
<evidence type="ECO:0000256" key="4">
    <source>
        <dbReference type="ARBA" id="ARBA00022737"/>
    </source>
</evidence>
<protein>
    <submittedName>
        <fullName evidence="10">Do family serine endopeptidase</fullName>
    </submittedName>
</protein>
<feature type="binding site" evidence="8">
    <location>
        <position position="140"/>
    </location>
    <ligand>
        <name>substrate</name>
    </ligand>
</feature>
<keyword evidence="2" id="KW-0645">Protease</keyword>
<dbReference type="Gene3D" id="2.40.10.120">
    <property type="match status" value="1"/>
</dbReference>
<dbReference type="Pfam" id="PF13180">
    <property type="entry name" value="PDZ_2"/>
    <property type="match status" value="2"/>
</dbReference>
<evidence type="ECO:0000256" key="3">
    <source>
        <dbReference type="ARBA" id="ARBA00022729"/>
    </source>
</evidence>
<dbReference type="InterPro" id="IPR011782">
    <property type="entry name" value="Pept_S1C_Do"/>
</dbReference>
<accession>A0A7V8SW36</accession>
<dbReference type="GO" id="GO:0006508">
    <property type="term" value="P:proteolysis"/>
    <property type="evidence" value="ECO:0007669"/>
    <property type="project" value="UniProtKB-KW"/>
</dbReference>
<evidence type="ECO:0000256" key="7">
    <source>
        <dbReference type="PIRSR" id="PIRSR611782-1"/>
    </source>
</evidence>
<keyword evidence="4" id="KW-0677">Repeat</keyword>
<evidence type="ECO:0000259" key="9">
    <source>
        <dbReference type="PROSITE" id="PS50106"/>
    </source>
</evidence>
<dbReference type="NCBIfam" id="TIGR02037">
    <property type="entry name" value="degP_htrA_DO"/>
    <property type="match status" value="1"/>
</dbReference>
<feature type="active site" description="Charge relay system" evidence="7">
    <location>
        <position position="140"/>
    </location>
</feature>
<evidence type="ECO:0000256" key="6">
    <source>
        <dbReference type="ARBA" id="ARBA00022825"/>
    </source>
</evidence>
<evidence type="ECO:0000256" key="2">
    <source>
        <dbReference type="ARBA" id="ARBA00022670"/>
    </source>
</evidence>
<feature type="domain" description="PDZ" evidence="9">
    <location>
        <begin position="289"/>
        <end position="355"/>
    </location>
</feature>
<dbReference type="SUPFAM" id="SSF50494">
    <property type="entry name" value="Trypsin-like serine proteases"/>
    <property type="match status" value="1"/>
</dbReference>
<keyword evidence="3" id="KW-0732">Signal</keyword>
<feature type="domain" description="PDZ" evidence="9">
    <location>
        <begin position="419"/>
        <end position="496"/>
    </location>
</feature>
<evidence type="ECO:0000313" key="11">
    <source>
        <dbReference type="Proteomes" id="UP000567293"/>
    </source>
</evidence>
<dbReference type="GO" id="GO:0004252">
    <property type="term" value="F:serine-type endopeptidase activity"/>
    <property type="evidence" value="ECO:0007669"/>
    <property type="project" value="InterPro"/>
</dbReference>
<feature type="active site" description="Charge relay system" evidence="7">
    <location>
        <position position="171"/>
    </location>
</feature>
<dbReference type="PRINTS" id="PR00834">
    <property type="entry name" value="PROTEASES2C"/>
</dbReference>
<sequence>MLNWARQRKILAAAFVSFTLVVGILIGSVVSGRVSATKGFGFPGTTAATLTVPDPIPATNTFAGIVNRVEPAVVNIATTQVLERRQARKRRPQPYDQDDPMQDFFDRFFDGRSDGPPQADRSLGSGVIVDKRGYILTNNHVIEQATKIQVQLNGETTKYTAKLVGVDEDTDLAVIKIDANKELSTAKLGNSDGVQVGDWVLAIGSPFGLQATVTAGIISAKDRSGIGQQFQRFLQTDAAINPGNSGGPLVDLSGQVIGINTAIITGSRGYEGVGFALPSTTAIRVYDQIIKQGRVTRGSIGVSFQEEISTNPITLRSLGAQYGVVIESVQAGSPAEKAGLKGGDVITSVNGHPVKTGNDLVNPIAEAPIGSKVKLTYMRDRVQKEASATVEDRTRVFPNAAGRMGDQPGEAVPSEFGLHVEELTPERGHRVGVEGQKGVIVSEVEPASFAEDLLFTRGDVITEINRQTINSVADYRAAVSKLKPGDDVVFKVLRRQDGDRMLTVYLSGKVPSDNQQ</sequence>
<dbReference type="EMBL" id="JACDQQ010000564">
    <property type="protein sequence ID" value="MBA0084481.1"/>
    <property type="molecule type" value="Genomic_DNA"/>
</dbReference>
<feature type="active site" description="Charge relay system" evidence="7">
    <location>
        <position position="245"/>
    </location>
</feature>
<keyword evidence="11" id="KW-1185">Reference proteome</keyword>
<organism evidence="10 11">
    <name type="scientific">Candidatus Acidiferrum panamense</name>
    <dbReference type="NCBI Taxonomy" id="2741543"/>
    <lineage>
        <taxon>Bacteria</taxon>
        <taxon>Pseudomonadati</taxon>
        <taxon>Acidobacteriota</taxon>
        <taxon>Terriglobia</taxon>
        <taxon>Candidatus Acidiferrales</taxon>
        <taxon>Candidatus Acidiferrum</taxon>
    </lineage>
</organism>
<reference evidence="10" key="1">
    <citation type="submission" date="2020-06" db="EMBL/GenBank/DDBJ databases">
        <title>Legume-microbial interactions unlock mineral nutrients during tropical forest succession.</title>
        <authorList>
            <person name="Epihov D.Z."/>
        </authorList>
    </citation>
    <scope>NUCLEOTIDE SEQUENCE [LARGE SCALE GENOMIC DNA]</scope>
    <source>
        <strain evidence="10">Pan2503</strain>
    </source>
</reference>
<dbReference type="PANTHER" id="PTHR22939:SF129">
    <property type="entry name" value="SERINE PROTEASE HTRA2, MITOCHONDRIAL"/>
    <property type="match status" value="1"/>
</dbReference>
<keyword evidence="6" id="KW-0720">Serine protease</keyword>
<evidence type="ECO:0000256" key="1">
    <source>
        <dbReference type="ARBA" id="ARBA00010541"/>
    </source>
</evidence>
<dbReference type="SMART" id="SM00228">
    <property type="entry name" value="PDZ"/>
    <property type="match status" value="2"/>
</dbReference>
<evidence type="ECO:0000256" key="5">
    <source>
        <dbReference type="ARBA" id="ARBA00022801"/>
    </source>
</evidence>
<dbReference type="InterPro" id="IPR036034">
    <property type="entry name" value="PDZ_sf"/>
</dbReference>
<dbReference type="AlphaFoldDB" id="A0A7V8SW36"/>
<dbReference type="SUPFAM" id="SSF50156">
    <property type="entry name" value="PDZ domain-like"/>
    <property type="match status" value="2"/>
</dbReference>
<comment type="caution">
    <text evidence="10">The sequence shown here is derived from an EMBL/GenBank/DDBJ whole genome shotgun (WGS) entry which is preliminary data.</text>
</comment>
<evidence type="ECO:0000313" key="10">
    <source>
        <dbReference type="EMBL" id="MBA0084481.1"/>
    </source>
</evidence>
<name>A0A7V8SW36_9BACT</name>
<dbReference type="InterPro" id="IPR001478">
    <property type="entry name" value="PDZ"/>
</dbReference>
<feature type="binding site" evidence="8">
    <location>
        <begin position="243"/>
        <end position="245"/>
    </location>
    <ligand>
        <name>substrate</name>
    </ligand>
</feature>
<dbReference type="Pfam" id="PF13365">
    <property type="entry name" value="Trypsin_2"/>
    <property type="match status" value="1"/>
</dbReference>
<dbReference type="Proteomes" id="UP000567293">
    <property type="component" value="Unassembled WGS sequence"/>
</dbReference>
<dbReference type="Gene3D" id="2.30.42.10">
    <property type="match status" value="2"/>
</dbReference>
<gene>
    <name evidence="10" type="ORF">HRJ53_05760</name>
</gene>
<dbReference type="PROSITE" id="PS50106">
    <property type="entry name" value="PDZ"/>
    <property type="match status" value="2"/>
</dbReference>
<dbReference type="InterPro" id="IPR009003">
    <property type="entry name" value="Peptidase_S1_PA"/>
</dbReference>
<dbReference type="InterPro" id="IPR001940">
    <property type="entry name" value="Peptidase_S1C"/>
</dbReference>
<dbReference type="PANTHER" id="PTHR22939">
    <property type="entry name" value="SERINE PROTEASE FAMILY S1C HTRA-RELATED"/>
    <property type="match status" value="1"/>
</dbReference>
<comment type="similarity">
    <text evidence="1">Belongs to the peptidase S1C family.</text>
</comment>
<proteinExistence type="inferred from homology"/>